<reference evidence="2 5" key="2">
    <citation type="submission" date="2017-05" db="EMBL/GenBank/DDBJ databases">
        <authorList>
            <person name="Lin X.B."/>
            <person name="Stothard P."/>
            <person name="Tasseva G."/>
            <person name="Walter J."/>
        </authorList>
    </citation>
    <scope>NUCLEOTIDE SEQUENCE [LARGE SCALE GENOMIC DNA]</scope>
    <source>
        <strain evidence="2 5">609u</strain>
    </source>
</reference>
<keyword evidence="5" id="KW-1185">Reference proteome</keyword>
<evidence type="ECO:0000313" key="4">
    <source>
        <dbReference type="Proteomes" id="UP000215828"/>
    </source>
</evidence>
<feature type="transmembrane region" description="Helical" evidence="1">
    <location>
        <begin position="47"/>
        <end position="65"/>
    </location>
</feature>
<dbReference type="EMBL" id="NGNV01000063">
    <property type="protein sequence ID" value="OYR86920.1"/>
    <property type="molecule type" value="Genomic_DNA"/>
</dbReference>
<reference evidence="3 4" key="1">
    <citation type="submission" date="2017-04" db="EMBL/GenBank/DDBJ databases">
        <authorList>
            <person name="Afonso C.L."/>
            <person name="Miller P.J."/>
            <person name="Scott M.A."/>
            <person name="Spackman E."/>
            <person name="Goraichik I."/>
            <person name="Dimitrov K.M."/>
            <person name="Suarez D.L."/>
            <person name="Swayne D.E."/>
        </authorList>
    </citation>
    <scope>NUCLEOTIDE SEQUENCE [LARGE SCALE GENOMIC DNA]</scope>
    <source>
        <strain evidence="3 4">609q</strain>
    </source>
</reference>
<evidence type="ECO:0000313" key="5">
    <source>
        <dbReference type="Proteomes" id="UP000216316"/>
    </source>
</evidence>
<protein>
    <recommendedName>
        <fullName evidence="6">SHOCT domain-containing protein</fullName>
    </recommendedName>
</protein>
<gene>
    <name evidence="2" type="ORF">CBF53_10750</name>
    <name evidence="3" type="ORF">CBF70_10740</name>
</gene>
<evidence type="ECO:0008006" key="6">
    <source>
        <dbReference type="Google" id="ProtNLM"/>
    </source>
</evidence>
<evidence type="ECO:0000313" key="2">
    <source>
        <dbReference type="EMBL" id="OYR86920.1"/>
    </source>
</evidence>
<dbReference type="EMBL" id="NGNX01000063">
    <property type="protein sequence ID" value="OYR89843.1"/>
    <property type="molecule type" value="Genomic_DNA"/>
</dbReference>
<sequence>MEEKKLIKRRFICGILMVIASGIFLLQALAVTGIYSSISDNAAGQGFLGIITSSYGLGLGIFYIVTRNRKPVKKRETILDIIVIVLAILTSFSASAAYSDLALCGWVIAVLNIIAMPWGKGYKEYPWNAAEEKGKKEVVSTSTSVQGTDDPTAKLTQLKNMYEKNLISKEDYENKKSALLDKIVK</sequence>
<name>A0A256L9P1_9LACO</name>
<accession>A0A256L9P1</accession>
<feature type="transmembrane region" description="Helical" evidence="1">
    <location>
        <begin position="77"/>
        <end position="94"/>
    </location>
</feature>
<dbReference type="Proteomes" id="UP000215828">
    <property type="component" value="Unassembled WGS sequence"/>
</dbReference>
<feature type="transmembrane region" description="Helical" evidence="1">
    <location>
        <begin position="12"/>
        <end position="35"/>
    </location>
</feature>
<keyword evidence="1" id="KW-1133">Transmembrane helix</keyword>
<evidence type="ECO:0000256" key="1">
    <source>
        <dbReference type="SAM" id="Phobius"/>
    </source>
</evidence>
<organism evidence="3 4">
    <name type="scientific">Lactobacillus taiwanensis</name>
    <dbReference type="NCBI Taxonomy" id="508451"/>
    <lineage>
        <taxon>Bacteria</taxon>
        <taxon>Bacillati</taxon>
        <taxon>Bacillota</taxon>
        <taxon>Bacilli</taxon>
        <taxon>Lactobacillales</taxon>
        <taxon>Lactobacillaceae</taxon>
        <taxon>Lactobacillus</taxon>
    </lineage>
</organism>
<keyword evidence="1" id="KW-0812">Transmembrane</keyword>
<comment type="caution">
    <text evidence="3">The sequence shown here is derived from an EMBL/GenBank/DDBJ whole genome shotgun (WGS) entry which is preliminary data.</text>
</comment>
<proteinExistence type="predicted"/>
<keyword evidence="1" id="KW-0472">Membrane</keyword>
<reference evidence="4 5" key="3">
    <citation type="submission" date="2017-09" db="EMBL/GenBank/DDBJ databases">
        <title>Tripartite evolution among Lactobacillus johnsonii, Lactobacillus taiwanensis, Lactobacillus reuteri and their rodent host.</title>
        <authorList>
            <person name="Wang T."/>
            <person name="Knowles S."/>
            <person name="Cheng C."/>
        </authorList>
    </citation>
    <scope>NUCLEOTIDE SEQUENCE [LARGE SCALE GENOMIC DNA]</scope>
    <source>
        <strain evidence="3 4">609q</strain>
        <strain evidence="2 5">609u</strain>
    </source>
</reference>
<evidence type="ECO:0000313" key="3">
    <source>
        <dbReference type="EMBL" id="OYR89843.1"/>
    </source>
</evidence>
<dbReference type="RefSeq" id="WP_094496270.1">
    <property type="nucleotide sequence ID" value="NZ_CARGPA010000015.1"/>
</dbReference>
<feature type="transmembrane region" description="Helical" evidence="1">
    <location>
        <begin position="100"/>
        <end position="118"/>
    </location>
</feature>
<dbReference type="Proteomes" id="UP000216316">
    <property type="component" value="Unassembled WGS sequence"/>
</dbReference>
<dbReference type="AlphaFoldDB" id="A0A256L9P1"/>